<dbReference type="EMBL" id="JACCFP010000001">
    <property type="protein sequence ID" value="NYI99682.1"/>
    <property type="molecule type" value="Genomic_DNA"/>
</dbReference>
<dbReference type="AlphaFoldDB" id="A0A853BZX9"/>
<reference evidence="2 3" key="1">
    <citation type="submission" date="2020-07" db="EMBL/GenBank/DDBJ databases">
        <title>Sequencing the genomes of 1000 actinobacteria strains.</title>
        <authorList>
            <person name="Klenk H.-P."/>
        </authorList>
    </citation>
    <scope>NUCLEOTIDE SEQUENCE [LARGE SCALE GENOMIC DNA]</scope>
    <source>
        <strain evidence="2 3">DSM 103833</strain>
    </source>
</reference>
<dbReference type="InterPro" id="IPR002645">
    <property type="entry name" value="STAS_dom"/>
</dbReference>
<feature type="domain" description="STAS" evidence="1">
    <location>
        <begin position="17"/>
        <end position="102"/>
    </location>
</feature>
<protein>
    <submittedName>
        <fullName evidence="2">Anti-anti-sigma factor</fullName>
    </submittedName>
</protein>
<evidence type="ECO:0000313" key="2">
    <source>
        <dbReference type="EMBL" id="NYI99682.1"/>
    </source>
</evidence>
<keyword evidence="3" id="KW-1185">Reference proteome</keyword>
<accession>A0A853BZX9</accession>
<dbReference type="RefSeq" id="WP_179666301.1">
    <property type="nucleotide sequence ID" value="NZ_JACCFP010000001.1"/>
</dbReference>
<evidence type="ECO:0000259" key="1">
    <source>
        <dbReference type="PROSITE" id="PS50801"/>
    </source>
</evidence>
<gene>
    <name evidence="2" type="ORF">HNR19_000381</name>
</gene>
<name>A0A853BZX9_9ACTN</name>
<dbReference type="PROSITE" id="PS50801">
    <property type="entry name" value="STAS"/>
    <property type="match status" value="1"/>
</dbReference>
<dbReference type="Gene3D" id="3.30.750.24">
    <property type="entry name" value="STAS domain"/>
    <property type="match status" value="1"/>
</dbReference>
<dbReference type="SUPFAM" id="SSF52091">
    <property type="entry name" value="SpoIIaa-like"/>
    <property type="match status" value="1"/>
</dbReference>
<sequence>MEDRALITAFDHETRTLYVSGSVDELSGVHLRDDITKYSADHTEDLTVDLVDVDLLPSVGVGVLAVAIRQAESNGATIELVARKETIVQRVLTICGMPFRER</sequence>
<dbReference type="Proteomes" id="UP000530424">
    <property type="component" value="Unassembled WGS sequence"/>
</dbReference>
<organism evidence="2 3">
    <name type="scientific">Nocardioides thalensis</name>
    <dbReference type="NCBI Taxonomy" id="1914755"/>
    <lineage>
        <taxon>Bacteria</taxon>
        <taxon>Bacillati</taxon>
        <taxon>Actinomycetota</taxon>
        <taxon>Actinomycetes</taxon>
        <taxon>Propionibacteriales</taxon>
        <taxon>Nocardioidaceae</taxon>
        <taxon>Nocardioides</taxon>
    </lineage>
</organism>
<dbReference type="Pfam" id="PF01740">
    <property type="entry name" value="STAS"/>
    <property type="match status" value="1"/>
</dbReference>
<dbReference type="CDD" id="cd07043">
    <property type="entry name" value="STAS_anti-anti-sigma_factors"/>
    <property type="match status" value="1"/>
</dbReference>
<dbReference type="InterPro" id="IPR036513">
    <property type="entry name" value="STAS_dom_sf"/>
</dbReference>
<evidence type="ECO:0000313" key="3">
    <source>
        <dbReference type="Proteomes" id="UP000530424"/>
    </source>
</evidence>
<comment type="caution">
    <text evidence="2">The sequence shown here is derived from an EMBL/GenBank/DDBJ whole genome shotgun (WGS) entry which is preliminary data.</text>
</comment>
<proteinExistence type="predicted"/>